<gene>
    <name evidence="2" type="ORF">LWI29_031294</name>
</gene>
<evidence type="ECO:0000256" key="1">
    <source>
        <dbReference type="ARBA" id="ARBA00023277"/>
    </source>
</evidence>
<protein>
    <submittedName>
        <fullName evidence="2">Uncharacterized protein</fullName>
    </submittedName>
</protein>
<comment type="caution">
    <text evidence="2">The sequence shown here is derived from an EMBL/GenBank/DDBJ whole genome shotgun (WGS) entry which is preliminary data.</text>
</comment>
<dbReference type="PANTHER" id="PTHR31268">
    <property type="match status" value="1"/>
</dbReference>
<keyword evidence="1" id="KW-0119">Carbohydrate metabolism</keyword>
<dbReference type="Proteomes" id="UP001168877">
    <property type="component" value="Unassembled WGS sequence"/>
</dbReference>
<dbReference type="InterPro" id="IPR008811">
    <property type="entry name" value="Glycosyl_hydrolases_36"/>
</dbReference>
<evidence type="ECO:0000313" key="2">
    <source>
        <dbReference type="EMBL" id="KAK0602198.1"/>
    </source>
</evidence>
<name>A0AA39T4U2_ACESA</name>
<sequence length="372" mass="41944">MKFVGFAISAVLGFQEQEFDGYDNSFSVTVYCPSETTCDDQIGFHTYSCHNGDPLFINSDHILLGYYQFSRVSWLCQNHEKLFAIANDSDYMDISLEFKAKSPHFKVKCCAAYPIYEEPIEIIGATNEDVGETNTMEPLVYYSGVPRLASKIAASWSEARWFSPKFLKTLLFLQLARTLLLSLVQLQQLKVLAMFISLGFLENSNASPGSNSAREDFTLLDEVSSDAAAENTFYVLLLSVLEGVKDNSGLACKGLLKMSSNSALRVEFFQSCQRKEILKCHWPLSNVKYTLSPIKEFGQNFLFAPIGLLDMYNSGGAVDTMNWITELSECIIKIKGKGCGRFGAYSNIKPKRFMLDMKEEEFHPPTMLRMDY</sequence>
<dbReference type="PANTHER" id="PTHR31268:SF10">
    <property type="entry name" value="GALACTINOL--SUCROSE GALACTOSYLTRANSFERASE"/>
    <property type="match status" value="1"/>
</dbReference>
<reference evidence="2" key="2">
    <citation type="submission" date="2023-06" db="EMBL/GenBank/DDBJ databases">
        <authorList>
            <person name="Swenson N.G."/>
            <person name="Wegrzyn J.L."/>
            <person name="Mcevoy S.L."/>
        </authorList>
    </citation>
    <scope>NUCLEOTIDE SEQUENCE</scope>
    <source>
        <strain evidence="2">NS2018</strain>
        <tissue evidence="2">Leaf</tissue>
    </source>
</reference>
<evidence type="ECO:0000313" key="3">
    <source>
        <dbReference type="Proteomes" id="UP001168877"/>
    </source>
</evidence>
<organism evidence="2 3">
    <name type="scientific">Acer saccharum</name>
    <name type="common">Sugar maple</name>
    <dbReference type="NCBI Taxonomy" id="4024"/>
    <lineage>
        <taxon>Eukaryota</taxon>
        <taxon>Viridiplantae</taxon>
        <taxon>Streptophyta</taxon>
        <taxon>Embryophyta</taxon>
        <taxon>Tracheophyta</taxon>
        <taxon>Spermatophyta</taxon>
        <taxon>Magnoliopsida</taxon>
        <taxon>eudicotyledons</taxon>
        <taxon>Gunneridae</taxon>
        <taxon>Pentapetalae</taxon>
        <taxon>rosids</taxon>
        <taxon>malvids</taxon>
        <taxon>Sapindales</taxon>
        <taxon>Sapindaceae</taxon>
        <taxon>Hippocastanoideae</taxon>
        <taxon>Acereae</taxon>
        <taxon>Acer</taxon>
    </lineage>
</organism>
<keyword evidence="3" id="KW-1185">Reference proteome</keyword>
<proteinExistence type="predicted"/>
<accession>A0AA39T4U2</accession>
<reference evidence="2" key="1">
    <citation type="journal article" date="2022" name="Plant J.">
        <title>Strategies of tolerance reflected in two North American maple genomes.</title>
        <authorList>
            <person name="McEvoy S.L."/>
            <person name="Sezen U.U."/>
            <person name="Trouern-Trend A."/>
            <person name="McMahon S.M."/>
            <person name="Schaberg P.G."/>
            <person name="Yang J."/>
            <person name="Wegrzyn J.L."/>
            <person name="Swenson N.G."/>
        </authorList>
    </citation>
    <scope>NUCLEOTIDE SEQUENCE</scope>
    <source>
        <strain evidence="2">NS2018</strain>
    </source>
</reference>
<dbReference type="Pfam" id="PF05691">
    <property type="entry name" value="Raffinose_syn"/>
    <property type="match status" value="1"/>
</dbReference>
<dbReference type="AlphaFoldDB" id="A0AA39T4U2"/>
<dbReference type="EMBL" id="JAUESC010000003">
    <property type="protein sequence ID" value="KAK0602198.1"/>
    <property type="molecule type" value="Genomic_DNA"/>
</dbReference>